<protein>
    <recommendedName>
        <fullName evidence="6">Pseudouridine synthase</fullName>
        <ecNumber evidence="6">5.4.99.-</ecNumber>
    </recommendedName>
</protein>
<evidence type="ECO:0000313" key="8">
    <source>
        <dbReference type="EMBL" id="SEH25801.1"/>
    </source>
</evidence>
<accession>A0A1H6GR74</accession>
<dbReference type="PANTHER" id="PTHR47683">
    <property type="entry name" value="PSEUDOURIDINE SYNTHASE FAMILY PROTEIN-RELATED"/>
    <property type="match status" value="1"/>
</dbReference>
<dbReference type="InterPro" id="IPR020094">
    <property type="entry name" value="TruA/RsuA/RluB/E/F_N"/>
</dbReference>
<gene>
    <name evidence="8" type="ORF">SAMN04244559_00306</name>
</gene>
<feature type="domain" description="Pseudouridine synthase RsuA/RluA-like" evidence="7">
    <location>
        <begin position="60"/>
        <end position="193"/>
    </location>
</feature>
<evidence type="ECO:0000256" key="2">
    <source>
        <dbReference type="ARBA" id="ARBA00022884"/>
    </source>
</evidence>
<comment type="function">
    <text evidence="5">Responsible for synthesis of pseudouridine from uracil-516 in 16S ribosomal RNA.</text>
</comment>
<dbReference type="InterPro" id="IPR042092">
    <property type="entry name" value="PsdUridine_s_RsuA/RluB/E/F_cat"/>
</dbReference>
<dbReference type="EC" id="5.4.99.-" evidence="6"/>
<dbReference type="InterPro" id="IPR018496">
    <property type="entry name" value="PsdUridine_synth_RsuA/RluB_CS"/>
</dbReference>
<dbReference type="InterPro" id="IPR006145">
    <property type="entry name" value="PsdUridine_synth_RsuA/RluA"/>
</dbReference>
<dbReference type="InterPro" id="IPR036986">
    <property type="entry name" value="S4_RNA-bd_sf"/>
</dbReference>
<dbReference type="InterPro" id="IPR050343">
    <property type="entry name" value="RsuA_PseudoU_synthase"/>
</dbReference>
<name>A0A1H6GR74_MAGFU</name>
<dbReference type="GO" id="GO:0003723">
    <property type="term" value="F:RNA binding"/>
    <property type="evidence" value="ECO:0007669"/>
    <property type="project" value="UniProtKB-KW"/>
</dbReference>
<dbReference type="InterPro" id="IPR000748">
    <property type="entry name" value="PsdUridine_synth_RsuA/RluB/E/F"/>
</dbReference>
<evidence type="ECO:0000313" key="9">
    <source>
        <dbReference type="Proteomes" id="UP000182983"/>
    </source>
</evidence>
<evidence type="ECO:0000256" key="6">
    <source>
        <dbReference type="RuleBase" id="RU003887"/>
    </source>
</evidence>
<dbReference type="EMBL" id="FNWO01000001">
    <property type="protein sequence ID" value="SEH25801.1"/>
    <property type="molecule type" value="Genomic_DNA"/>
</dbReference>
<dbReference type="Gene3D" id="3.30.70.580">
    <property type="entry name" value="Pseudouridine synthase I, catalytic domain, N-terminal subdomain"/>
    <property type="match status" value="1"/>
</dbReference>
<dbReference type="RefSeq" id="WP_074764808.1">
    <property type="nucleotide sequence ID" value="NZ_FNWO01000001.1"/>
</dbReference>
<dbReference type="Proteomes" id="UP000182983">
    <property type="component" value="Unassembled WGS sequence"/>
</dbReference>
<evidence type="ECO:0000256" key="5">
    <source>
        <dbReference type="ARBA" id="ARBA00037590"/>
    </source>
</evidence>
<dbReference type="Gene3D" id="3.30.70.1560">
    <property type="entry name" value="Alpha-L RNA-binding motif"/>
    <property type="match status" value="1"/>
</dbReference>
<keyword evidence="2" id="KW-0694">RNA-binding</keyword>
<dbReference type="SUPFAM" id="SSF55120">
    <property type="entry name" value="Pseudouridine synthase"/>
    <property type="match status" value="1"/>
</dbReference>
<dbReference type="OrthoDB" id="9807213at2"/>
<dbReference type="GO" id="GO:0001522">
    <property type="term" value="P:pseudouridine synthesis"/>
    <property type="evidence" value="ECO:0007669"/>
    <property type="project" value="InterPro"/>
</dbReference>
<dbReference type="PROSITE" id="PS01149">
    <property type="entry name" value="PSI_RSU"/>
    <property type="match status" value="1"/>
</dbReference>
<reference evidence="9" key="1">
    <citation type="submission" date="2016-10" db="EMBL/GenBank/DDBJ databases">
        <authorList>
            <person name="Varghese N."/>
            <person name="Submissions S."/>
        </authorList>
    </citation>
    <scope>NUCLEOTIDE SEQUENCE [LARGE SCALE GENOMIC DNA]</scope>
    <source>
        <strain evidence="9">DSM 13234</strain>
    </source>
</reference>
<comment type="similarity">
    <text evidence="1 6">Belongs to the pseudouridine synthase RsuA family.</text>
</comment>
<dbReference type="GO" id="GO:0160136">
    <property type="term" value="F:16S rRNA pseudouridine(516) synthase activity"/>
    <property type="evidence" value="ECO:0007669"/>
    <property type="project" value="UniProtKB-EC"/>
</dbReference>
<proteinExistence type="inferred from homology"/>
<dbReference type="CDD" id="cd02553">
    <property type="entry name" value="PseudoU_synth_RsuA"/>
    <property type="match status" value="1"/>
</dbReference>
<evidence type="ECO:0000256" key="4">
    <source>
        <dbReference type="ARBA" id="ARBA00036749"/>
    </source>
</evidence>
<keyword evidence="9" id="KW-1185">Reference proteome</keyword>
<dbReference type="GO" id="GO:0006364">
    <property type="term" value="P:rRNA processing"/>
    <property type="evidence" value="ECO:0007669"/>
    <property type="project" value="UniProtKB-ARBA"/>
</dbReference>
<evidence type="ECO:0000256" key="1">
    <source>
        <dbReference type="ARBA" id="ARBA00008348"/>
    </source>
</evidence>
<keyword evidence="3 6" id="KW-0413">Isomerase</keyword>
<dbReference type="Gene3D" id="3.10.290.10">
    <property type="entry name" value="RNA-binding S4 domain"/>
    <property type="match status" value="1"/>
</dbReference>
<sequence length="233" mass="25592">MRLIKLVSNLGYGSQKDVRAMIRDERLTTRDGVPLGLEARVAHADVLLDGEPLDPPQGLVLMLNKPCGYTCSTSDPGLTVYSLLPHRFLLRKPVVSSVGRLDSDSSGLLLLTDDGQFLHHVISPRRAIAKTYEVTLARPLRGDEGEVFASGTLMLRSETEPLLPAGFEATGEQAARVTITEGRYHQVRRMLAAVGNHVETLRRTRIGGLTLDGLEEGRWRFLAASEIEAVIRT</sequence>
<evidence type="ECO:0000259" key="7">
    <source>
        <dbReference type="Pfam" id="PF00849"/>
    </source>
</evidence>
<dbReference type="PANTHER" id="PTHR47683:SF4">
    <property type="entry name" value="PSEUDOURIDINE SYNTHASE"/>
    <property type="match status" value="1"/>
</dbReference>
<comment type="catalytic activity">
    <reaction evidence="4">
        <text>uridine(516) in 16S rRNA = pseudouridine(516) in 16S rRNA</text>
        <dbReference type="Rhea" id="RHEA:38867"/>
        <dbReference type="Rhea" id="RHEA-COMP:10089"/>
        <dbReference type="Rhea" id="RHEA-COMP:10090"/>
        <dbReference type="ChEBI" id="CHEBI:65314"/>
        <dbReference type="ChEBI" id="CHEBI:65315"/>
        <dbReference type="EC" id="5.4.99.19"/>
    </reaction>
</comment>
<dbReference type="InterPro" id="IPR020103">
    <property type="entry name" value="PsdUridine_synth_cat_dom_sf"/>
</dbReference>
<dbReference type="Pfam" id="PF00849">
    <property type="entry name" value="PseudoU_synth_2"/>
    <property type="match status" value="1"/>
</dbReference>
<organism evidence="8 9">
    <name type="scientific">Magnetospirillum fulvum</name>
    <name type="common">Rhodospirillum fulvum</name>
    <dbReference type="NCBI Taxonomy" id="1082"/>
    <lineage>
        <taxon>Bacteria</taxon>
        <taxon>Pseudomonadati</taxon>
        <taxon>Pseudomonadota</taxon>
        <taxon>Alphaproteobacteria</taxon>
        <taxon>Rhodospirillales</taxon>
        <taxon>Rhodospirillaceae</taxon>
        <taxon>Magnetospirillum</taxon>
    </lineage>
</organism>
<evidence type="ECO:0000256" key="3">
    <source>
        <dbReference type="ARBA" id="ARBA00023235"/>
    </source>
</evidence>
<dbReference type="NCBIfam" id="TIGR00093">
    <property type="entry name" value="pseudouridine synthase"/>
    <property type="match status" value="1"/>
</dbReference>
<dbReference type="AlphaFoldDB" id="A0A1H6GR74"/>